<dbReference type="EMBL" id="JACASI010000033">
    <property type="protein sequence ID" value="MCQ3830294.1"/>
    <property type="molecule type" value="Genomic_DNA"/>
</dbReference>
<accession>A0ABT1P5J6</accession>
<keyword evidence="2" id="KW-1185">Reference proteome</keyword>
<evidence type="ECO:0000313" key="2">
    <source>
        <dbReference type="Proteomes" id="UP001205566"/>
    </source>
</evidence>
<protein>
    <submittedName>
        <fullName evidence="1">Uncharacterized protein</fullName>
    </submittedName>
</protein>
<name>A0ABT1P5J6_9GAMM</name>
<sequence length="76" mass="9057">MEASFIPQNYQEWRHCITVTCGLELTETFINSRIQSLKNESDYMTKRFVALYGEAQRQRTLEWFVRASEEIKHPSL</sequence>
<reference evidence="1" key="1">
    <citation type="thesis" date="2020" institute="Technische Universitat Dresden" country="Dresden, Germany">
        <title>The Agarolytic System of Microbulbifer elongatus PORT2, Isolated from Batu Karas, Pangandaran West Java Indonesia.</title>
        <authorList>
            <person name="Anggraeni S.R."/>
        </authorList>
    </citation>
    <scope>NUCLEOTIDE SEQUENCE</scope>
    <source>
        <strain evidence="1">PORT2</strain>
    </source>
</reference>
<dbReference type="RefSeq" id="WP_255875251.1">
    <property type="nucleotide sequence ID" value="NZ_JACASI010000033.1"/>
</dbReference>
<organism evidence="1 2">
    <name type="scientific">Microbulbifer elongatus</name>
    <dbReference type="NCBI Taxonomy" id="86173"/>
    <lineage>
        <taxon>Bacteria</taxon>
        <taxon>Pseudomonadati</taxon>
        <taxon>Pseudomonadota</taxon>
        <taxon>Gammaproteobacteria</taxon>
        <taxon>Cellvibrionales</taxon>
        <taxon>Microbulbiferaceae</taxon>
        <taxon>Microbulbifer</taxon>
    </lineage>
</organism>
<gene>
    <name evidence="1" type="ORF">HXX02_12630</name>
</gene>
<evidence type="ECO:0000313" key="1">
    <source>
        <dbReference type="EMBL" id="MCQ3830294.1"/>
    </source>
</evidence>
<comment type="caution">
    <text evidence="1">The sequence shown here is derived from an EMBL/GenBank/DDBJ whole genome shotgun (WGS) entry which is preliminary data.</text>
</comment>
<dbReference type="Proteomes" id="UP001205566">
    <property type="component" value="Unassembled WGS sequence"/>
</dbReference>
<proteinExistence type="predicted"/>